<accession>A0ABU8TQB8</accession>
<gene>
    <name evidence="1" type="ORF">V6575_19895</name>
</gene>
<dbReference type="RefSeq" id="WP_340276843.1">
    <property type="nucleotide sequence ID" value="NZ_JBAKIA010000018.1"/>
</dbReference>
<dbReference type="Proteomes" id="UP001385499">
    <property type="component" value="Unassembled WGS sequence"/>
</dbReference>
<evidence type="ECO:0000313" key="1">
    <source>
        <dbReference type="EMBL" id="MEJ8476359.1"/>
    </source>
</evidence>
<dbReference type="EMBL" id="JBAKIA010000018">
    <property type="protein sequence ID" value="MEJ8476359.1"/>
    <property type="molecule type" value="Genomic_DNA"/>
</dbReference>
<protein>
    <submittedName>
        <fullName evidence="1">DUF1045 domain-containing protein</fullName>
    </submittedName>
</protein>
<dbReference type="InterPro" id="IPR009389">
    <property type="entry name" value="DUF1045"/>
</dbReference>
<dbReference type="PIRSF" id="PIRSF033328">
    <property type="entry name" value="Phest_Mll4975"/>
    <property type="match status" value="1"/>
</dbReference>
<comment type="caution">
    <text evidence="1">The sequence shown here is derived from an EMBL/GenBank/DDBJ whole genome shotgun (WGS) entry which is preliminary data.</text>
</comment>
<name>A0ABU8TQB8_9HYPH</name>
<sequence>MRYAIYFAAPADDPLMQAGNHWLGRDPFTGLDLQQPAIDGLSPERTQALTVDPRRYGFHGTLKAPFSLQVETTETELLNACSSFAADLAPFDLAGLSVNRLGKFLALTPDNPEPDLKAFAEACVRQFEPFRATLSAADLERRRNSNLSPSQDRNLVDWGYPYIFDELRFHMTLSNKLESNDEADHLHRAARAHFANLTDVARKVSSFGLYTEAERGAPFQVHTIFSLTGSLTPEQAVSKCRGSK</sequence>
<dbReference type="Pfam" id="PF06299">
    <property type="entry name" value="DUF1045"/>
    <property type="match status" value="1"/>
</dbReference>
<keyword evidence="2" id="KW-1185">Reference proteome</keyword>
<dbReference type="Gene3D" id="3.90.1140.10">
    <property type="entry name" value="Cyclic phosphodiesterase"/>
    <property type="match status" value="1"/>
</dbReference>
<organism evidence="1 2">
    <name type="scientific">Roseibium algae</name>
    <dbReference type="NCBI Taxonomy" id="3123038"/>
    <lineage>
        <taxon>Bacteria</taxon>
        <taxon>Pseudomonadati</taxon>
        <taxon>Pseudomonadota</taxon>
        <taxon>Alphaproteobacteria</taxon>
        <taxon>Hyphomicrobiales</taxon>
        <taxon>Stappiaceae</taxon>
        <taxon>Roseibium</taxon>
    </lineage>
</organism>
<evidence type="ECO:0000313" key="2">
    <source>
        <dbReference type="Proteomes" id="UP001385499"/>
    </source>
</evidence>
<reference evidence="1 2" key="1">
    <citation type="submission" date="2024-02" db="EMBL/GenBank/DDBJ databases">
        <title>Roseibium algae sp. nov., isolated from marine alga (Grateloupia sp.), showing potential in myo-inositol conversion.</title>
        <authorList>
            <person name="Wang Y."/>
        </authorList>
    </citation>
    <scope>NUCLEOTIDE SEQUENCE [LARGE SCALE GENOMIC DNA]</scope>
    <source>
        <strain evidence="1 2">H3510</strain>
    </source>
</reference>
<proteinExistence type="predicted"/>
<dbReference type="NCBIfam" id="TIGR03223">
    <property type="entry name" value="Phn_opern_protn"/>
    <property type="match status" value="1"/>
</dbReference>